<comment type="caution">
    <text evidence="1">The sequence shown here is derived from an EMBL/GenBank/DDBJ whole genome shotgun (WGS) entry which is preliminary data.</text>
</comment>
<protein>
    <submittedName>
        <fullName evidence="1">Uncharacterized protein</fullName>
    </submittedName>
</protein>
<evidence type="ECO:0000313" key="1">
    <source>
        <dbReference type="EMBL" id="KND23147.1"/>
    </source>
</evidence>
<gene>
    <name evidence="1" type="ORF">AFK20_03645</name>
</gene>
<sequence length="68" mass="7795">MMILNFTVLLNPYGKGDVIIGEPVKPFFANKLSVCYYHLKVIFAKLFDKPLNKFTAFKMVCITSLIYS</sequence>
<accession>A0ABR5IQ08</accession>
<organism evidence="1 2">
    <name type="scientific">Enhydrobacter aerosaccus</name>
    <dbReference type="NCBI Taxonomy" id="225324"/>
    <lineage>
        <taxon>Bacteria</taxon>
        <taxon>Pseudomonadati</taxon>
        <taxon>Pseudomonadota</taxon>
        <taxon>Alphaproteobacteria</taxon>
        <taxon>Hyphomicrobiales</taxon>
        <taxon>Enhydrobacter</taxon>
    </lineage>
</organism>
<evidence type="ECO:0000313" key="2">
    <source>
        <dbReference type="Proteomes" id="UP000053900"/>
    </source>
</evidence>
<dbReference type="EMBL" id="LGSW01000001">
    <property type="protein sequence ID" value="KND23147.1"/>
    <property type="molecule type" value="Genomic_DNA"/>
</dbReference>
<proteinExistence type="predicted"/>
<name>A0ABR5IQ08_9HYPH</name>
<reference evidence="1 2" key="1">
    <citation type="submission" date="2015-07" db="EMBL/GenBank/DDBJ databases">
        <title>Draft genome of Enhydrobacter aerosaccus.</title>
        <authorList>
            <person name="Wang X."/>
        </authorList>
    </citation>
    <scope>NUCLEOTIDE SEQUENCE [LARGE SCALE GENOMIC DNA]</scope>
    <source>
        <strain evidence="1 2">CGMCC9176</strain>
    </source>
</reference>
<dbReference type="Proteomes" id="UP000053900">
    <property type="component" value="Unassembled WGS sequence"/>
</dbReference>
<keyword evidence="2" id="KW-1185">Reference proteome</keyword>